<evidence type="ECO:0000313" key="2">
    <source>
        <dbReference type="Proteomes" id="UP001198602"/>
    </source>
</evidence>
<gene>
    <name evidence="1" type="ORF">LE190_10540</name>
</gene>
<accession>A0ABS7Y9K3</accession>
<dbReference type="Pfam" id="PF14107">
    <property type="entry name" value="DUF4280"/>
    <property type="match status" value="1"/>
</dbReference>
<comment type="caution">
    <text evidence="1">The sequence shown here is derived from an EMBL/GenBank/DDBJ whole genome shotgun (WGS) entry which is preliminary data.</text>
</comment>
<dbReference type="InterPro" id="IPR025460">
    <property type="entry name" value="DUF4280"/>
</dbReference>
<dbReference type="RefSeq" id="WP_225238652.1">
    <property type="nucleotide sequence ID" value="NZ_JAHYBX010000003.1"/>
</dbReference>
<protein>
    <submittedName>
        <fullName evidence="1">DUF4280 domain-containing protein</fullName>
    </submittedName>
</protein>
<dbReference type="Proteomes" id="UP001198602">
    <property type="component" value="Unassembled WGS sequence"/>
</dbReference>
<dbReference type="EMBL" id="JAHYBX010000003">
    <property type="protein sequence ID" value="MCA1856358.1"/>
    <property type="molecule type" value="Genomic_DNA"/>
</dbReference>
<organism evidence="1 2">
    <name type="scientific">Massilia hydrophila</name>
    <dbReference type="NCBI Taxonomy" id="3044279"/>
    <lineage>
        <taxon>Bacteria</taxon>
        <taxon>Pseudomonadati</taxon>
        <taxon>Pseudomonadota</taxon>
        <taxon>Betaproteobacteria</taxon>
        <taxon>Burkholderiales</taxon>
        <taxon>Oxalobacteraceae</taxon>
        <taxon>Telluria group</taxon>
        <taxon>Massilia</taxon>
    </lineage>
</organism>
<keyword evidence="2" id="KW-1185">Reference proteome</keyword>
<name>A0ABS7Y9K3_9BURK</name>
<evidence type="ECO:0000313" key="1">
    <source>
        <dbReference type="EMBL" id="MCA1856358.1"/>
    </source>
</evidence>
<sequence>MPNQVSMGAMMSCSFGAAPSSLVVPPNNKVLCEGPPAANIMDHKPMLNILPFGMCSSLANPAVASATAAAMGALTPMPCVPATGAPWVTGAPTVLIAGMPALDNVAKCFCNWGGVISFIHPGTAITMIP</sequence>
<proteinExistence type="predicted"/>
<reference evidence="1 2" key="1">
    <citation type="submission" date="2021-07" db="EMBL/GenBank/DDBJ databases">
        <title>Characterization of Violacein-producing bacteria and related species.</title>
        <authorList>
            <person name="Wilson H.S."/>
            <person name="De Leon M.E."/>
        </authorList>
    </citation>
    <scope>NUCLEOTIDE SEQUENCE [LARGE SCALE GENOMIC DNA]</scope>
    <source>
        <strain evidence="1 2">HSC-2F05</strain>
    </source>
</reference>